<sequence>MDADAQCCGRDELESLISADLRELSTESDQIGRLFALIHCLRPNDFRALLYIMVAESGGRPMTSSDLSHRMGLSGSAITYLVDRLIDAGHIRRDNHPVDRRKVVLRNDETGLATARSFFSPLNAHTHVALAGLPDADLTTAHRVFAALLDALRCFQDELGEAPKPFPHRSTGVDA</sequence>
<dbReference type="InterPro" id="IPR000835">
    <property type="entry name" value="HTH_MarR-typ"/>
</dbReference>
<dbReference type="SMART" id="SM00347">
    <property type="entry name" value="HTH_MARR"/>
    <property type="match status" value="1"/>
</dbReference>
<protein>
    <submittedName>
        <fullName evidence="2">MarR family transcriptional regulator</fullName>
    </submittedName>
</protein>
<dbReference type="PANTHER" id="PTHR33164">
    <property type="entry name" value="TRANSCRIPTIONAL REGULATOR, MARR FAMILY"/>
    <property type="match status" value="1"/>
</dbReference>
<gene>
    <name evidence="2" type="ORF">MTY59_00250</name>
</gene>
<evidence type="ECO:0000313" key="2">
    <source>
        <dbReference type="EMBL" id="BCZ20170.1"/>
    </source>
</evidence>
<dbReference type="PANTHER" id="PTHR33164:SF106">
    <property type="entry name" value="TRANSCRIPTIONAL REGULATORY PROTEIN"/>
    <property type="match status" value="1"/>
</dbReference>
<evidence type="ECO:0000313" key="3">
    <source>
        <dbReference type="Proteomes" id="UP000826012"/>
    </source>
</evidence>
<dbReference type="InterPro" id="IPR036388">
    <property type="entry name" value="WH-like_DNA-bd_sf"/>
</dbReference>
<dbReference type="SUPFAM" id="SSF46785">
    <property type="entry name" value="Winged helix' DNA-binding domain"/>
    <property type="match status" value="1"/>
</dbReference>
<dbReference type="InterPro" id="IPR036390">
    <property type="entry name" value="WH_DNA-bd_sf"/>
</dbReference>
<keyword evidence="3" id="KW-1185">Reference proteome</keyword>
<accession>A0ABM7SGN1</accession>
<dbReference type="Proteomes" id="UP000826012">
    <property type="component" value="Chromosome"/>
</dbReference>
<dbReference type="Pfam" id="PF12802">
    <property type="entry name" value="MarR_2"/>
    <property type="match status" value="1"/>
</dbReference>
<dbReference type="PROSITE" id="PS50995">
    <property type="entry name" value="HTH_MARR_2"/>
    <property type="match status" value="1"/>
</dbReference>
<name>A0ABM7SGN1_9MYCO</name>
<dbReference type="InterPro" id="IPR039422">
    <property type="entry name" value="MarR/SlyA-like"/>
</dbReference>
<proteinExistence type="predicted"/>
<dbReference type="EMBL" id="AP024828">
    <property type="protein sequence ID" value="BCZ20170.1"/>
    <property type="molecule type" value="Genomic_DNA"/>
</dbReference>
<reference evidence="2 3" key="1">
    <citation type="submission" date="2021-07" db="EMBL/GenBank/DDBJ databases">
        <title>Complete genome sequence of nontuberculous Mycobacterium sp. TY59.</title>
        <authorList>
            <person name="Fukushima K."/>
        </authorList>
    </citation>
    <scope>NUCLEOTIDE SEQUENCE [LARGE SCALE GENOMIC DNA]</scope>
    <source>
        <strain evidence="2 3">TY59</strain>
    </source>
</reference>
<dbReference type="RefSeq" id="WP_221043889.1">
    <property type="nucleotide sequence ID" value="NZ_AP024828.1"/>
</dbReference>
<organism evidence="2 3">
    <name type="scientific">Mycobacterium senriense</name>
    <dbReference type="NCBI Taxonomy" id="2775496"/>
    <lineage>
        <taxon>Bacteria</taxon>
        <taxon>Bacillati</taxon>
        <taxon>Actinomycetota</taxon>
        <taxon>Actinomycetes</taxon>
        <taxon>Mycobacteriales</taxon>
        <taxon>Mycobacteriaceae</taxon>
        <taxon>Mycobacterium</taxon>
        <taxon>Mycobacterium avium complex (MAC)</taxon>
    </lineage>
</organism>
<reference evidence="2 3" key="2">
    <citation type="submission" date="2021-07" db="EMBL/GenBank/DDBJ databases">
        <authorList>
            <person name="Matsumoto Y."/>
            <person name="Motooka D."/>
            <person name="Nakamura S."/>
        </authorList>
    </citation>
    <scope>NUCLEOTIDE SEQUENCE [LARGE SCALE GENOMIC DNA]</scope>
    <source>
        <strain evidence="2 3">TY59</strain>
    </source>
</reference>
<evidence type="ECO:0000259" key="1">
    <source>
        <dbReference type="PROSITE" id="PS50995"/>
    </source>
</evidence>
<dbReference type="Gene3D" id="1.10.10.10">
    <property type="entry name" value="Winged helix-like DNA-binding domain superfamily/Winged helix DNA-binding domain"/>
    <property type="match status" value="1"/>
</dbReference>
<feature type="domain" description="HTH marR-type" evidence="1">
    <location>
        <begin position="10"/>
        <end position="150"/>
    </location>
</feature>